<dbReference type="InterPro" id="IPR043129">
    <property type="entry name" value="ATPase_NBD"/>
</dbReference>
<evidence type="ECO:0000313" key="3">
    <source>
        <dbReference type="Proteomes" id="UP000320235"/>
    </source>
</evidence>
<evidence type="ECO:0000256" key="1">
    <source>
        <dbReference type="ARBA" id="ARBA00006479"/>
    </source>
</evidence>
<dbReference type="EMBL" id="VFPE01000001">
    <property type="protein sequence ID" value="TQM34219.1"/>
    <property type="molecule type" value="Genomic_DNA"/>
</dbReference>
<sequence length="313" mass="32421">MRTVAIDLGGTAVKLGVFASGDLVAGDELATVDGQIGLDEVADRVETLLEGEPAEAIGIAVPGVVDPRTSSLLSAHGKYAELHDLDLAEWSSARFGHRAVVENDARAALIGELSDGSARGERDAVLIVLGTGIGTAAVMDGCIVRGRHGHGAILGGHVTVDLDGPRCPCGNVGCAEALASTWALDAAAAAGELALGPRLAARRSAHGGIGIRDLIETRDEPQSAAVLDHYIRTWAAVVVTQCHAFDPDVVIVTGGVMRAGEIILPALRDRVHADLWSSSFRPRFVIPDDPSTSVLRGLAALASDPQAKDGHDR</sequence>
<accession>A0A543FK11</accession>
<dbReference type="InterPro" id="IPR000600">
    <property type="entry name" value="ROK"/>
</dbReference>
<dbReference type="RefSeq" id="WP_185842902.1">
    <property type="nucleotide sequence ID" value="NZ_BAABLH010000001.1"/>
</dbReference>
<comment type="similarity">
    <text evidence="1">Belongs to the ROK (NagC/XylR) family.</text>
</comment>
<dbReference type="Proteomes" id="UP000320235">
    <property type="component" value="Unassembled WGS sequence"/>
</dbReference>
<dbReference type="Gene3D" id="3.30.420.40">
    <property type="match status" value="2"/>
</dbReference>
<proteinExistence type="inferred from homology"/>
<dbReference type="PANTHER" id="PTHR18964:SF149">
    <property type="entry name" value="BIFUNCTIONAL UDP-N-ACETYLGLUCOSAMINE 2-EPIMERASE_N-ACETYLMANNOSAMINE KINASE"/>
    <property type="match status" value="1"/>
</dbReference>
<reference evidence="2 3" key="1">
    <citation type="submission" date="2019-06" db="EMBL/GenBank/DDBJ databases">
        <title>Sequencing the genomes of 1000 actinobacteria strains.</title>
        <authorList>
            <person name="Klenk H.-P."/>
        </authorList>
    </citation>
    <scope>NUCLEOTIDE SEQUENCE [LARGE SCALE GENOMIC DNA]</scope>
    <source>
        <strain evidence="2 3">DSM 105492</strain>
    </source>
</reference>
<evidence type="ECO:0000313" key="2">
    <source>
        <dbReference type="EMBL" id="TQM34219.1"/>
    </source>
</evidence>
<gene>
    <name evidence="2" type="ORF">FB391_0506</name>
</gene>
<comment type="caution">
    <text evidence="2">The sequence shown here is derived from an EMBL/GenBank/DDBJ whole genome shotgun (WGS) entry which is preliminary data.</text>
</comment>
<dbReference type="AlphaFoldDB" id="A0A543FK11"/>
<keyword evidence="2" id="KW-0418">Kinase</keyword>
<dbReference type="Pfam" id="PF00480">
    <property type="entry name" value="ROK"/>
    <property type="match status" value="1"/>
</dbReference>
<keyword evidence="2" id="KW-0808">Transferase</keyword>
<name>A0A543FK11_9MICO</name>
<organism evidence="2 3">
    <name type="scientific">Microbacterium kyungheense</name>
    <dbReference type="NCBI Taxonomy" id="1263636"/>
    <lineage>
        <taxon>Bacteria</taxon>
        <taxon>Bacillati</taxon>
        <taxon>Actinomycetota</taxon>
        <taxon>Actinomycetes</taxon>
        <taxon>Micrococcales</taxon>
        <taxon>Microbacteriaceae</taxon>
        <taxon>Microbacterium</taxon>
    </lineage>
</organism>
<dbReference type="SUPFAM" id="SSF53067">
    <property type="entry name" value="Actin-like ATPase domain"/>
    <property type="match status" value="1"/>
</dbReference>
<protein>
    <submittedName>
        <fullName evidence="2">Glucokinase</fullName>
    </submittedName>
</protein>
<dbReference type="PANTHER" id="PTHR18964">
    <property type="entry name" value="ROK (REPRESSOR, ORF, KINASE) FAMILY"/>
    <property type="match status" value="1"/>
</dbReference>
<dbReference type="GO" id="GO:0016301">
    <property type="term" value="F:kinase activity"/>
    <property type="evidence" value="ECO:0007669"/>
    <property type="project" value="UniProtKB-KW"/>
</dbReference>
<keyword evidence="3" id="KW-1185">Reference proteome</keyword>